<gene>
    <name evidence="13" type="ORF">DI09_23p70</name>
</gene>
<dbReference type="PANTHER" id="PTHR43416">
    <property type="entry name" value="DIHYDROLIPOYLLYSINE-RESIDUE SUCCINYLTRANSFERASE COMPONENT OF 2-OXOGLUTARATE DEHYDROGENASE COMPLEX, MITOCHONDRIAL-RELATED"/>
    <property type="match status" value="1"/>
</dbReference>
<evidence type="ECO:0000256" key="9">
    <source>
        <dbReference type="ARBA" id="ARBA00023315"/>
    </source>
</evidence>
<accession>A0A098VSI0</accession>
<dbReference type="GeneID" id="25259186"/>
<feature type="compositionally biased region" description="Polar residues" evidence="11">
    <location>
        <begin position="165"/>
        <end position="182"/>
    </location>
</feature>
<dbReference type="GO" id="GO:0004149">
    <property type="term" value="F:dihydrolipoyllysine-residue succinyltransferase activity"/>
    <property type="evidence" value="ECO:0007669"/>
    <property type="project" value="UniProtKB-EC"/>
</dbReference>
<keyword evidence="9" id="KW-0012">Acyltransferase</keyword>
<feature type="region of interest" description="Disordered" evidence="11">
    <location>
        <begin position="113"/>
        <end position="189"/>
    </location>
</feature>
<dbReference type="GO" id="GO:0045252">
    <property type="term" value="C:oxoglutarate dehydrogenase complex"/>
    <property type="evidence" value="ECO:0007669"/>
    <property type="project" value="InterPro"/>
</dbReference>
<dbReference type="InterPro" id="IPR001078">
    <property type="entry name" value="2-oxoacid_DH_actylTfrase"/>
</dbReference>
<keyword evidence="14" id="KW-1185">Reference proteome</keyword>
<dbReference type="EMBL" id="JMKJ01000155">
    <property type="protein sequence ID" value="KGG51932.1"/>
    <property type="molecule type" value="Genomic_DNA"/>
</dbReference>
<comment type="caution">
    <text evidence="13">The sequence shown here is derived from an EMBL/GenBank/DDBJ whole genome shotgun (WGS) entry which is preliminary data.</text>
</comment>
<dbReference type="InterPro" id="IPR000089">
    <property type="entry name" value="Biotin_lipoyl"/>
</dbReference>
<dbReference type="SUPFAM" id="SSF52777">
    <property type="entry name" value="CoA-dependent acyltransferases"/>
    <property type="match status" value="1"/>
</dbReference>
<keyword evidence="6" id="KW-0808">Transferase</keyword>
<evidence type="ECO:0000256" key="3">
    <source>
        <dbReference type="ARBA" id="ARBA00007317"/>
    </source>
</evidence>
<reference evidence="13 14" key="1">
    <citation type="submission" date="2014-04" db="EMBL/GenBank/DDBJ databases">
        <title>A new species of microsporidia sheds light on the evolution of extreme parasitism.</title>
        <authorList>
            <person name="Haag K.L."/>
            <person name="James T.Y."/>
            <person name="Larsson R."/>
            <person name="Schaer T.M."/>
            <person name="Refardt D."/>
            <person name="Pombert J.-F."/>
            <person name="Ebert D."/>
        </authorList>
    </citation>
    <scope>NUCLEOTIDE SEQUENCE [LARGE SCALE GENOMIC DNA]</scope>
    <source>
        <strain evidence="13 14">UGP3</strain>
        <tissue evidence="13">Spores</tissue>
    </source>
</reference>
<protein>
    <recommendedName>
        <fullName evidence="4">dihydrolipoyllysine-residue succinyltransferase</fullName>
        <ecNumber evidence="4">2.3.1.61</ecNumber>
    </recommendedName>
    <alternativeName>
        <fullName evidence="10">2-oxoglutarate dehydrogenase complex component E2</fullName>
    </alternativeName>
</protein>
<evidence type="ECO:0000256" key="7">
    <source>
        <dbReference type="ARBA" id="ARBA00022823"/>
    </source>
</evidence>
<dbReference type="AlphaFoldDB" id="A0A098VSI0"/>
<evidence type="ECO:0000259" key="12">
    <source>
        <dbReference type="PROSITE" id="PS50968"/>
    </source>
</evidence>
<dbReference type="NCBIfam" id="TIGR01347">
    <property type="entry name" value="sucB"/>
    <property type="match status" value="1"/>
</dbReference>
<dbReference type="InterPro" id="IPR011053">
    <property type="entry name" value="Single_hybrid_motif"/>
</dbReference>
<evidence type="ECO:0000256" key="10">
    <source>
        <dbReference type="ARBA" id="ARBA00032406"/>
    </source>
</evidence>
<evidence type="ECO:0000256" key="6">
    <source>
        <dbReference type="ARBA" id="ARBA00022679"/>
    </source>
</evidence>
<sequence length="412" mass="45015">MPFPIQVAAIAISNIRRSTRQKAFWYFTDPLIIAERIICTPTLADSITEGVLSSWEKKVGDVVSRDEVIANIETDKITLPITTPEHGKIIEFFAKEGDNVTVGSQLFKIDSSADTEHVEKPQEPVATSSPQESPIQTPKAAELPQKNVKAAKETKAVDEPKSPSKTELSYKTPSPSGSSASRTESRKRLTPMRAKIAAHLKESQNINASLTTFNEIDMSSLIEFRSIHKDAVLKNDGVKLGFMSPFIMAATRALQENPMVNSRIEGSEIVTPSYVDISVAVSTPKGLVTPIIRDCQLITSFVEIEKTLSSLADLAKSNGLTQEHLKGGTFTISNGGVFGSLSGTPIINLPQSAILGMHAIKERPVAIKGNIVIRPMMNVALTYDHRIIDGRDAVMFLVRLKALLEDPRLFLL</sequence>
<dbReference type="SUPFAM" id="SSF51230">
    <property type="entry name" value="Single hybrid motif"/>
    <property type="match status" value="1"/>
</dbReference>
<dbReference type="PROSITE" id="PS00189">
    <property type="entry name" value="LIPOYL"/>
    <property type="match status" value="1"/>
</dbReference>
<dbReference type="Proteomes" id="UP000029725">
    <property type="component" value="Unassembled WGS sequence"/>
</dbReference>
<keyword evidence="8" id="KW-0809">Transit peptide</keyword>
<dbReference type="InterPro" id="IPR023213">
    <property type="entry name" value="CAT-like_dom_sf"/>
</dbReference>
<dbReference type="RefSeq" id="XP_013238386.1">
    <property type="nucleotide sequence ID" value="XM_013382932.1"/>
</dbReference>
<dbReference type="VEuPathDB" id="MicrosporidiaDB:DI09_23p70"/>
<dbReference type="InterPro" id="IPR006255">
    <property type="entry name" value="SucB"/>
</dbReference>
<dbReference type="Gene3D" id="3.30.559.10">
    <property type="entry name" value="Chloramphenicol acetyltransferase-like domain"/>
    <property type="match status" value="1"/>
</dbReference>
<dbReference type="HOGENOM" id="CLU_016733_0_0_1"/>
<feature type="compositionally biased region" description="Basic and acidic residues" evidence="11">
    <location>
        <begin position="150"/>
        <end position="164"/>
    </location>
</feature>
<feature type="domain" description="Lipoyl-binding" evidence="12">
    <location>
        <begin position="35"/>
        <end position="110"/>
    </location>
</feature>
<comment type="pathway">
    <text evidence="2">Amino-acid degradation; L-lysine degradation via saccharopine pathway; glutaryl-CoA from L-lysine: step 6/6.</text>
</comment>
<comment type="cofactor">
    <cofactor evidence="1">
        <name>(R)-lipoate</name>
        <dbReference type="ChEBI" id="CHEBI:83088"/>
    </cofactor>
</comment>
<evidence type="ECO:0000313" key="13">
    <source>
        <dbReference type="EMBL" id="KGG51932.1"/>
    </source>
</evidence>
<comment type="similarity">
    <text evidence="3">Belongs to the 2-oxoacid dehydrogenase family.</text>
</comment>
<dbReference type="UniPathway" id="UPA00868">
    <property type="reaction ID" value="UER00840"/>
</dbReference>
<evidence type="ECO:0000256" key="8">
    <source>
        <dbReference type="ARBA" id="ARBA00022946"/>
    </source>
</evidence>
<evidence type="ECO:0000256" key="5">
    <source>
        <dbReference type="ARBA" id="ARBA00022532"/>
    </source>
</evidence>
<evidence type="ECO:0000256" key="11">
    <source>
        <dbReference type="SAM" id="MobiDB-lite"/>
    </source>
</evidence>
<keyword evidence="7" id="KW-0450">Lipoyl</keyword>
<dbReference type="EC" id="2.3.1.61" evidence="4"/>
<evidence type="ECO:0000256" key="1">
    <source>
        <dbReference type="ARBA" id="ARBA00001938"/>
    </source>
</evidence>
<proteinExistence type="inferred from homology"/>
<evidence type="ECO:0000313" key="14">
    <source>
        <dbReference type="Proteomes" id="UP000029725"/>
    </source>
</evidence>
<dbReference type="PANTHER" id="PTHR43416:SF5">
    <property type="entry name" value="DIHYDROLIPOYLLYSINE-RESIDUE SUCCINYLTRANSFERASE COMPONENT OF 2-OXOGLUTARATE DEHYDROGENASE COMPLEX, MITOCHONDRIAL"/>
    <property type="match status" value="1"/>
</dbReference>
<evidence type="ECO:0000256" key="2">
    <source>
        <dbReference type="ARBA" id="ARBA00005145"/>
    </source>
</evidence>
<name>A0A098VSI0_9MICR</name>
<feature type="compositionally biased region" description="Polar residues" evidence="11">
    <location>
        <begin position="125"/>
        <end position="136"/>
    </location>
</feature>
<dbReference type="InterPro" id="IPR003016">
    <property type="entry name" value="2-oxoA_DH_lipoyl-BS"/>
</dbReference>
<dbReference type="Pfam" id="PF00364">
    <property type="entry name" value="Biotin_lipoyl"/>
    <property type="match status" value="1"/>
</dbReference>
<evidence type="ECO:0000256" key="4">
    <source>
        <dbReference type="ARBA" id="ARBA00012945"/>
    </source>
</evidence>
<dbReference type="PROSITE" id="PS50968">
    <property type="entry name" value="BIOTINYL_LIPOYL"/>
    <property type="match status" value="1"/>
</dbReference>
<keyword evidence="5" id="KW-0816">Tricarboxylic acid cycle</keyword>
<dbReference type="Gene3D" id="2.40.50.100">
    <property type="match status" value="1"/>
</dbReference>
<dbReference type="GO" id="GO:0033512">
    <property type="term" value="P:L-lysine catabolic process to acetyl-CoA via saccharopine"/>
    <property type="evidence" value="ECO:0007669"/>
    <property type="project" value="UniProtKB-UniPathway"/>
</dbReference>
<dbReference type="Pfam" id="PF00198">
    <property type="entry name" value="2-oxoacid_dh"/>
    <property type="match status" value="1"/>
</dbReference>
<dbReference type="InterPro" id="IPR050537">
    <property type="entry name" value="2-oxoacid_dehydrogenase"/>
</dbReference>
<dbReference type="OrthoDB" id="5391403at2759"/>
<dbReference type="CDD" id="cd06849">
    <property type="entry name" value="lipoyl_domain"/>
    <property type="match status" value="1"/>
</dbReference>
<organism evidence="13 14">
    <name type="scientific">Mitosporidium daphniae</name>
    <dbReference type="NCBI Taxonomy" id="1485682"/>
    <lineage>
        <taxon>Eukaryota</taxon>
        <taxon>Fungi</taxon>
        <taxon>Fungi incertae sedis</taxon>
        <taxon>Microsporidia</taxon>
        <taxon>Mitosporidium</taxon>
    </lineage>
</organism>
<dbReference type="GO" id="GO:0005739">
    <property type="term" value="C:mitochondrion"/>
    <property type="evidence" value="ECO:0007669"/>
    <property type="project" value="TreeGrafter"/>
</dbReference>
<dbReference type="GO" id="GO:0006099">
    <property type="term" value="P:tricarboxylic acid cycle"/>
    <property type="evidence" value="ECO:0007669"/>
    <property type="project" value="UniProtKB-KW"/>
</dbReference>